<keyword evidence="1" id="KW-1133">Transmembrane helix</keyword>
<evidence type="ECO:0000313" key="3">
    <source>
        <dbReference type="Proteomes" id="UP001157006"/>
    </source>
</evidence>
<feature type="transmembrane region" description="Helical" evidence="1">
    <location>
        <begin position="6"/>
        <end position="24"/>
    </location>
</feature>
<proteinExistence type="predicted"/>
<dbReference type="AlphaFoldDB" id="A0AAV0ZTS2"/>
<reference evidence="2 3" key="1">
    <citation type="submission" date="2023-01" db="EMBL/GenBank/DDBJ databases">
        <authorList>
            <person name="Kreplak J."/>
        </authorList>
    </citation>
    <scope>NUCLEOTIDE SEQUENCE [LARGE SCALE GENOMIC DNA]</scope>
</reference>
<keyword evidence="1" id="KW-0472">Membrane</keyword>
<dbReference type="Proteomes" id="UP001157006">
    <property type="component" value="Chromosome 2"/>
</dbReference>
<name>A0AAV0ZTS2_VICFA</name>
<accession>A0AAV0ZTS2</accession>
<evidence type="ECO:0000313" key="2">
    <source>
        <dbReference type="EMBL" id="CAI8599267.1"/>
    </source>
</evidence>
<organism evidence="2 3">
    <name type="scientific">Vicia faba</name>
    <name type="common">Broad bean</name>
    <name type="synonym">Faba vulgaris</name>
    <dbReference type="NCBI Taxonomy" id="3906"/>
    <lineage>
        <taxon>Eukaryota</taxon>
        <taxon>Viridiplantae</taxon>
        <taxon>Streptophyta</taxon>
        <taxon>Embryophyta</taxon>
        <taxon>Tracheophyta</taxon>
        <taxon>Spermatophyta</taxon>
        <taxon>Magnoliopsida</taxon>
        <taxon>eudicotyledons</taxon>
        <taxon>Gunneridae</taxon>
        <taxon>Pentapetalae</taxon>
        <taxon>rosids</taxon>
        <taxon>fabids</taxon>
        <taxon>Fabales</taxon>
        <taxon>Fabaceae</taxon>
        <taxon>Papilionoideae</taxon>
        <taxon>50 kb inversion clade</taxon>
        <taxon>NPAAA clade</taxon>
        <taxon>Hologalegina</taxon>
        <taxon>IRL clade</taxon>
        <taxon>Fabeae</taxon>
        <taxon>Vicia</taxon>
    </lineage>
</organism>
<evidence type="ECO:0000256" key="1">
    <source>
        <dbReference type="SAM" id="Phobius"/>
    </source>
</evidence>
<keyword evidence="3" id="KW-1185">Reference proteome</keyword>
<protein>
    <submittedName>
        <fullName evidence="2">Uncharacterized protein</fullName>
    </submittedName>
</protein>
<sequence length="145" mass="16757">MWIHIAVIASTVGCVSTILLILICRRWCYRRNRRDSSSEQGNLTRIESSRTRIHHHMPSVHHQIQIDQVENGWSRFAFTSYKSYMPSPSKRSTLLGSFAAPDYKSSEAEISWEVSSESDEFMQKNCFAVTWPCFGKLCFSARVLF</sequence>
<dbReference type="EMBL" id="OX451737">
    <property type="protein sequence ID" value="CAI8599267.1"/>
    <property type="molecule type" value="Genomic_DNA"/>
</dbReference>
<gene>
    <name evidence="2" type="ORF">VFH_II166720</name>
</gene>
<keyword evidence="1" id="KW-0812">Transmembrane</keyword>